<dbReference type="Pfam" id="PF19723">
    <property type="entry name" value="DUF6216"/>
    <property type="match status" value="1"/>
</dbReference>
<gene>
    <name evidence="2" type="ORF">CS596_12195</name>
</gene>
<keyword evidence="1" id="KW-1133">Transmembrane helix</keyword>
<evidence type="ECO:0000313" key="2">
    <source>
        <dbReference type="EMBL" id="EBU1491865.1"/>
    </source>
</evidence>
<dbReference type="RefSeq" id="WP_171867880.1">
    <property type="nucleotide sequence ID" value="NZ_JBBMYN010000002.1"/>
</dbReference>
<dbReference type="InterPro" id="IPR046188">
    <property type="entry name" value="DUF6216"/>
</dbReference>
<feature type="transmembrane region" description="Helical" evidence="1">
    <location>
        <begin position="6"/>
        <end position="33"/>
    </location>
</feature>
<name>A0A5V4BBS9_SALER</name>
<keyword evidence="1" id="KW-0472">Membrane</keyword>
<protein>
    <submittedName>
        <fullName evidence="2">Uncharacterized protein</fullName>
    </submittedName>
</protein>
<feature type="transmembrane region" description="Helical" evidence="1">
    <location>
        <begin position="190"/>
        <end position="211"/>
    </location>
</feature>
<sequence>MEIDKINTFLATAIGGLIFKWLIGGISAFWSWLNTSYPEEDFLISKIGISKPIIRLSLCKYKLSTKPHIKKHKIFIVSFGIAVIMTSAFCFYKFTYFIAKEPVNWVEITHRETKDSFWMKPEHAQNIPYTSEWNITPDVCVDKSQLDKITSIQQATKDFICSYLLIPEKKEELAKTTDKNKFTIMIATPIIYLSILFIFMIGIAMFIDLYIDSKITKFHKLEIDKSYQYLT</sequence>
<evidence type="ECO:0000256" key="1">
    <source>
        <dbReference type="SAM" id="Phobius"/>
    </source>
</evidence>
<accession>A0A5V4BBS9</accession>
<dbReference type="AlphaFoldDB" id="A0A5V4BBS9"/>
<keyword evidence="1" id="KW-0812">Transmembrane</keyword>
<reference evidence="2" key="1">
    <citation type="submission" date="2018-07" db="EMBL/GenBank/DDBJ databases">
        <authorList>
            <consortium name="PulseNet: The National Subtyping Network for Foodborne Disease Surveillance"/>
            <person name="Tarr C.L."/>
            <person name="Trees E."/>
            <person name="Katz L.S."/>
            <person name="Carleton-Romer H.A."/>
            <person name="Stroika S."/>
            <person name="Kucerova Z."/>
            <person name="Roache K.F."/>
            <person name="Sabol A.L."/>
            <person name="Besser J."/>
            <person name="Gerner-Smidt P."/>
        </authorList>
    </citation>
    <scope>NUCLEOTIDE SEQUENCE</scope>
    <source>
        <strain evidence="2">PNUSAS026655</strain>
    </source>
</reference>
<comment type="caution">
    <text evidence="2">The sequence shown here is derived from an EMBL/GenBank/DDBJ whole genome shotgun (WGS) entry which is preliminary data.</text>
</comment>
<feature type="transmembrane region" description="Helical" evidence="1">
    <location>
        <begin position="74"/>
        <end position="94"/>
    </location>
</feature>
<proteinExistence type="predicted"/>
<organism evidence="2">
    <name type="scientific">Salmonella enterica</name>
    <name type="common">Salmonella choleraesuis</name>
    <dbReference type="NCBI Taxonomy" id="28901"/>
    <lineage>
        <taxon>Bacteria</taxon>
        <taxon>Pseudomonadati</taxon>
        <taxon>Pseudomonadota</taxon>
        <taxon>Gammaproteobacteria</taxon>
        <taxon>Enterobacterales</taxon>
        <taxon>Enterobacteriaceae</taxon>
        <taxon>Salmonella</taxon>
    </lineage>
</organism>
<dbReference type="EMBL" id="AAHBBZ010000017">
    <property type="protein sequence ID" value="EBU1491865.1"/>
    <property type="molecule type" value="Genomic_DNA"/>
</dbReference>